<keyword evidence="1" id="KW-1133">Transmembrane helix</keyword>
<dbReference type="Gene3D" id="3.40.50.1820">
    <property type="entry name" value="alpha/beta hydrolase"/>
    <property type="match status" value="1"/>
</dbReference>
<dbReference type="Proteomes" id="UP001529085">
    <property type="component" value="Unassembled WGS sequence"/>
</dbReference>
<dbReference type="EMBL" id="JARSBN010000002">
    <property type="protein sequence ID" value="MDG4715134.1"/>
    <property type="molecule type" value="Genomic_DNA"/>
</dbReference>
<feature type="domain" description="Serine aminopeptidase S33" evidence="2">
    <location>
        <begin position="74"/>
        <end position="171"/>
    </location>
</feature>
<dbReference type="GO" id="GO:0016787">
    <property type="term" value="F:hydrolase activity"/>
    <property type="evidence" value="ECO:0007669"/>
    <property type="project" value="UniProtKB-KW"/>
</dbReference>
<gene>
    <name evidence="3" type="ORF">P7122_04575</name>
</gene>
<evidence type="ECO:0000313" key="3">
    <source>
        <dbReference type="EMBL" id="MDG4715134.1"/>
    </source>
</evidence>
<reference evidence="3 4" key="1">
    <citation type="submission" date="2023-03" db="EMBL/GenBank/DDBJ databases">
        <title>Strain YYF002 represents a novel species in the genus Winogradskyella isolated from seawater.</title>
        <authorList>
            <person name="Fu Z.-Y."/>
        </authorList>
    </citation>
    <scope>NUCLEOTIDE SEQUENCE [LARGE SCALE GENOMIC DNA]</scope>
    <source>
        <strain evidence="3 4">YYF002</strain>
    </source>
</reference>
<dbReference type="Pfam" id="PF12146">
    <property type="entry name" value="Hydrolase_4"/>
    <property type="match status" value="1"/>
</dbReference>
<evidence type="ECO:0000259" key="2">
    <source>
        <dbReference type="Pfam" id="PF12146"/>
    </source>
</evidence>
<dbReference type="InterPro" id="IPR052920">
    <property type="entry name" value="DNA-binding_regulatory"/>
</dbReference>
<evidence type="ECO:0000313" key="4">
    <source>
        <dbReference type="Proteomes" id="UP001529085"/>
    </source>
</evidence>
<keyword evidence="4" id="KW-1185">Reference proteome</keyword>
<sequence>MKRRNKILIGLVIFIGISIYVITQHVLPYAILQPQRVNSENHLDSNNIPYEVVNIKSFDGINLKGYRVPSLTDSTRASIILVHGIGGCKEHFTSLAISLAELGFESWIFDNRAHGKSEGKFSTYGYLEKKDISIIIDEIKKVRHDTKVGIWGNSLGGAIALQTMEYDKRLEFGVIESTFTDLRQIVYDYQARYCFGIGLKWICDLTLDKASELTDFNPNKVKPLESVKRIKQPVLIAHGNADKNISFEYGEALFSNLASNEKEFVVVQGGGHYGLFETGGKKYAEKLFGFLLKMSE</sequence>
<dbReference type="RefSeq" id="WP_278004599.1">
    <property type="nucleotide sequence ID" value="NZ_JARSBN010000002.1"/>
</dbReference>
<dbReference type="PANTHER" id="PTHR43358">
    <property type="entry name" value="ALPHA/BETA-HYDROLASE"/>
    <property type="match status" value="1"/>
</dbReference>
<evidence type="ECO:0000256" key="1">
    <source>
        <dbReference type="SAM" id="Phobius"/>
    </source>
</evidence>
<keyword evidence="1" id="KW-0472">Membrane</keyword>
<feature type="transmembrane region" description="Helical" evidence="1">
    <location>
        <begin position="7"/>
        <end position="27"/>
    </location>
</feature>
<accession>A0ABT6FZC1</accession>
<dbReference type="InterPro" id="IPR022742">
    <property type="entry name" value="Hydrolase_4"/>
</dbReference>
<dbReference type="SUPFAM" id="SSF53474">
    <property type="entry name" value="alpha/beta-Hydrolases"/>
    <property type="match status" value="1"/>
</dbReference>
<proteinExistence type="predicted"/>
<dbReference type="PANTHER" id="PTHR43358:SF4">
    <property type="entry name" value="ALPHA_BETA HYDROLASE FOLD-1 DOMAIN-CONTAINING PROTEIN"/>
    <property type="match status" value="1"/>
</dbReference>
<organism evidence="3 4">
    <name type="scientific">Winogradskyella marincola</name>
    <dbReference type="NCBI Taxonomy" id="3037795"/>
    <lineage>
        <taxon>Bacteria</taxon>
        <taxon>Pseudomonadati</taxon>
        <taxon>Bacteroidota</taxon>
        <taxon>Flavobacteriia</taxon>
        <taxon>Flavobacteriales</taxon>
        <taxon>Flavobacteriaceae</taxon>
        <taxon>Winogradskyella</taxon>
    </lineage>
</organism>
<dbReference type="InterPro" id="IPR029058">
    <property type="entry name" value="AB_hydrolase_fold"/>
</dbReference>
<name>A0ABT6FZC1_9FLAO</name>
<keyword evidence="3" id="KW-0378">Hydrolase</keyword>
<keyword evidence="1" id="KW-0812">Transmembrane</keyword>
<protein>
    <submittedName>
        <fullName evidence="3">Alpha/beta fold hydrolase</fullName>
    </submittedName>
</protein>
<comment type="caution">
    <text evidence="3">The sequence shown here is derived from an EMBL/GenBank/DDBJ whole genome shotgun (WGS) entry which is preliminary data.</text>
</comment>